<accession>A0A061E4K5</accession>
<feature type="compositionally biased region" description="Polar residues" evidence="2">
    <location>
        <begin position="109"/>
        <end position="120"/>
    </location>
</feature>
<dbReference type="InParanoid" id="A0A061E4K5"/>
<sequence>MSRFEMPPQTRASLRAAGELDSLKEIDERLQVFTFRGRGRTRIREKRSVQRSSEVDSAWLIEGRSMEARALCESTRKTKTEGQTSQKNTSQEITFGRSSRPDQRDIVQNKGQVSTRFQGSRRNSQFSSHLVVEMFLEQIIVEELSYDACFNCGQSGHMRRDCPYDGRSQGTNRGFVQLVSVVASAVSPPARRGRPDKGKGIAFTSQSRPTESVPLGTSGEGQAKVFAMSPQDVPACNDVVIGGETFGKGKGIALEGY</sequence>
<dbReference type="GO" id="GO:0003676">
    <property type="term" value="F:nucleic acid binding"/>
    <property type="evidence" value="ECO:0007669"/>
    <property type="project" value="InterPro"/>
</dbReference>
<evidence type="ECO:0000259" key="3">
    <source>
        <dbReference type="PROSITE" id="PS50158"/>
    </source>
</evidence>
<dbReference type="SUPFAM" id="SSF57756">
    <property type="entry name" value="Retrovirus zinc finger-like domains"/>
    <property type="match status" value="1"/>
</dbReference>
<dbReference type="SMART" id="SM00343">
    <property type="entry name" value="ZnF_C2HC"/>
    <property type="match status" value="1"/>
</dbReference>
<evidence type="ECO:0000256" key="2">
    <source>
        <dbReference type="SAM" id="MobiDB-lite"/>
    </source>
</evidence>
<dbReference type="InterPro" id="IPR036875">
    <property type="entry name" value="Znf_CCHC_sf"/>
</dbReference>
<evidence type="ECO:0000313" key="5">
    <source>
        <dbReference type="Proteomes" id="UP000026915"/>
    </source>
</evidence>
<feature type="compositionally biased region" description="Polar residues" evidence="2">
    <location>
        <begin position="81"/>
        <end position="97"/>
    </location>
</feature>
<dbReference type="EMBL" id="CM001880">
    <property type="protein sequence ID" value="EOX99964.1"/>
    <property type="molecule type" value="Genomic_DNA"/>
</dbReference>
<dbReference type="HOGENOM" id="CLU_1083423_0_0_1"/>
<dbReference type="Gene3D" id="4.10.60.10">
    <property type="entry name" value="Zinc finger, CCHC-type"/>
    <property type="match status" value="1"/>
</dbReference>
<dbReference type="Gramene" id="EOX99964">
    <property type="protein sequence ID" value="EOX99964"/>
    <property type="gene ID" value="TCM_009082"/>
</dbReference>
<feature type="region of interest" description="Disordered" evidence="2">
    <location>
        <begin position="73"/>
        <end position="120"/>
    </location>
</feature>
<protein>
    <recommendedName>
        <fullName evidence="3">CCHC-type domain-containing protein</fullName>
    </recommendedName>
</protein>
<keyword evidence="1" id="KW-0479">Metal-binding</keyword>
<reference evidence="4 5" key="1">
    <citation type="journal article" date="2013" name="Genome Biol.">
        <title>The genome sequence of the most widely cultivated cacao type and its use to identify candidate genes regulating pod color.</title>
        <authorList>
            <person name="Motamayor J.C."/>
            <person name="Mockaitis K."/>
            <person name="Schmutz J."/>
            <person name="Haiminen N."/>
            <person name="Iii D.L."/>
            <person name="Cornejo O."/>
            <person name="Findley S.D."/>
            <person name="Zheng P."/>
            <person name="Utro F."/>
            <person name="Royaert S."/>
            <person name="Saski C."/>
            <person name="Jenkins J."/>
            <person name="Podicheti R."/>
            <person name="Zhao M."/>
            <person name="Scheffler B.E."/>
            <person name="Stack J.C."/>
            <person name="Feltus F.A."/>
            <person name="Mustiga G.M."/>
            <person name="Amores F."/>
            <person name="Phillips W."/>
            <person name="Marelli J.P."/>
            <person name="May G.D."/>
            <person name="Shapiro H."/>
            <person name="Ma J."/>
            <person name="Bustamante C.D."/>
            <person name="Schnell R.J."/>
            <person name="Main D."/>
            <person name="Gilbert D."/>
            <person name="Parida L."/>
            <person name="Kuhn D.N."/>
        </authorList>
    </citation>
    <scope>NUCLEOTIDE SEQUENCE [LARGE SCALE GENOMIC DNA]</scope>
    <source>
        <strain evidence="5">cv. Matina 1-6</strain>
    </source>
</reference>
<gene>
    <name evidence="4" type="ORF">TCM_009082</name>
</gene>
<feature type="domain" description="CCHC-type" evidence="3">
    <location>
        <begin position="149"/>
        <end position="163"/>
    </location>
</feature>
<dbReference type="PROSITE" id="PS50158">
    <property type="entry name" value="ZF_CCHC"/>
    <property type="match status" value="1"/>
</dbReference>
<dbReference type="InterPro" id="IPR001878">
    <property type="entry name" value="Znf_CCHC"/>
</dbReference>
<proteinExistence type="predicted"/>
<feature type="region of interest" description="Disordered" evidence="2">
    <location>
        <begin position="187"/>
        <end position="218"/>
    </location>
</feature>
<dbReference type="Pfam" id="PF00098">
    <property type="entry name" value="zf-CCHC"/>
    <property type="match status" value="1"/>
</dbReference>
<evidence type="ECO:0000256" key="1">
    <source>
        <dbReference type="PROSITE-ProRule" id="PRU00047"/>
    </source>
</evidence>
<keyword evidence="5" id="KW-1185">Reference proteome</keyword>
<evidence type="ECO:0000313" key="4">
    <source>
        <dbReference type="EMBL" id="EOX99964.1"/>
    </source>
</evidence>
<dbReference type="Proteomes" id="UP000026915">
    <property type="component" value="Chromosome 2"/>
</dbReference>
<keyword evidence="1" id="KW-0863">Zinc-finger</keyword>
<dbReference type="AlphaFoldDB" id="A0A061E4K5"/>
<organism evidence="4 5">
    <name type="scientific">Theobroma cacao</name>
    <name type="common">Cacao</name>
    <name type="synonym">Cocoa</name>
    <dbReference type="NCBI Taxonomy" id="3641"/>
    <lineage>
        <taxon>Eukaryota</taxon>
        <taxon>Viridiplantae</taxon>
        <taxon>Streptophyta</taxon>
        <taxon>Embryophyta</taxon>
        <taxon>Tracheophyta</taxon>
        <taxon>Spermatophyta</taxon>
        <taxon>Magnoliopsida</taxon>
        <taxon>eudicotyledons</taxon>
        <taxon>Gunneridae</taxon>
        <taxon>Pentapetalae</taxon>
        <taxon>rosids</taxon>
        <taxon>malvids</taxon>
        <taxon>Malvales</taxon>
        <taxon>Malvaceae</taxon>
        <taxon>Byttnerioideae</taxon>
        <taxon>Theobroma</taxon>
    </lineage>
</organism>
<dbReference type="GO" id="GO:0008270">
    <property type="term" value="F:zinc ion binding"/>
    <property type="evidence" value="ECO:0007669"/>
    <property type="project" value="UniProtKB-KW"/>
</dbReference>
<name>A0A061E4K5_THECC</name>
<keyword evidence="1" id="KW-0862">Zinc</keyword>